<dbReference type="RefSeq" id="WP_189054429.1">
    <property type="nucleotide sequence ID" value="NZ_BMOR01000002.1"/>
</dbReference>
<evidence type="ECO:0000313" key="2">
    <source>
        <dbReference type="Proteomes" id="UP000645517"/>
    </source>
</evidence>
<gene>
    <name evidence="1" type="ORF">GCM10010842_08940</name>
</gene>
<dbReference type="Proteomes" id="UP000645517">
    <property type="component" value="Unassembled WGS sequence"/>
</dbReference>
<accession>A0ABQ2IZ02</accession>
<comment type="caution">
    <text evidence="1">The sequence shown here is derived from an EMBL/GenBank/DDBJ whole genome shotgun (WGS) entry which is preliminary data.</text>
</comment>
<reference evidence="2" key="1">
    <citation type="journal article" date="2019" name="Int. J. Syst. Evol. Microbiol.">
        <title>The Global Catalogue of Microorganisms (GCM) 10K type strain sequencing project: providing services to taxonomists for standard genome sequencing and annotation.</title>
        <authorList>
            <consortium name="The Broad Institute Genomics Platform"/>
            <consortium name="The Broad Institute Genome Sequencing Center for Infectious Disease"/>
            <person name="Wu L."/>
            <person name="Ma J."/>
        </authorList>
    </citation>
    <scope>NUCLEOTIDE SEQUENCE [LARGE SCALE GENOMIC DNA]</scope>
    <source>
        <strain evidence="2">JCM 16918</strain>
    </source>
</reference>
<protein>
    <submittedName>
        <fullName evidence="1">Uncharacterized protein</fullName>
    </submittedName>
</protein>
<keyword evidence="2" id="KW-1185">Reference proteome</keyword>
<proteinExistence type="predicted"/>
<organism evidence="1 2">
    <name type="scientific">Deinococcus daejeonensis</name>
    <dbReference type="NCBI Taxonomy" id="1007098"/>
    <lineage>
        <taxon>Bacteria</taxon>
        <taxon>Thermotogati</taxon>
        <taxon>Deinococcota</taxon>
        <taxon>Deinococci</taxon>
        <taxon>Deinococcales</taxon>
        <taxon>Deinococcaceae</taxon>
        <taxon>Deinococcus</taxon>
    </lineage>
</organism>
<evidence type="ECO:0000313" key="1">
    <source>
        <dbReference type="EMBL" id="GGN32336.1"/>
    </source>
</evidence>
<sequence length="81" mass="9140">MNEIPTAEQAAAASDQVRAERNRTYRERCLHLLNEAMSKGARSAVLPSPLPADLEQELLKKGYWLRDSLAGPNEYEVLVTW</sequence>
<name>A0ABQ2IZ02_9DEIO</name>
<dbReference type="EMBL" id="BMOR01000002">
    <property type="protein sequence ID" value="GGN32336.1"/>
    <property type="molecule type" value="Genomic_DNA"/>
</dbReference>